<organism evidence="2 3">
    <name type="scientific">Candidatus Aveggerthella stercoripullorum</name>
    <dbReference type="NCBI Taxonomy" id="2840688"/>
    <lineage>
        <taxon>Bacteria</taxon>
        <taxon>Bacillati</taxon>
        <taxon>Actinomycetota</taxon>
        <taxon>Coriobacteriia</taxon>
        <taxon>Eggerthellales</taxon>
        <taxon>Eggerthellaceae</taxon>
        <taxon>Eggerthellaceae incertae sedis</taxon>
        <taxon>Candidatus Aveggerthella</taxon>
    </lineage>
</organism>
<name>A0A9D1D3E6_9ACTN</name>
<sequence length="286" mass="31628">MAQAPALVDAESTACPSTSRTRKMPPFPAFEAPSSFERYAEGEAGGVYARPQSRASSASDRAVAESAGELSLEARTDAVVTCVCSQAPLREVLYKTLVHCIEPRDFSEVEDFIAAQDEFVYSHIIQTPFTLVQMLLCAYGLEQIPLDEAGQPLAPERFEGLSEDEADDLVATYELSMTDAGKQAVDLLSPARRIRSQIMQKPHRAHTFYQVLDFCTTPRKFPEIQDYFKQEDDLVLDTVQANQKLSPDFYVDRLEKAGGLVWRGAWVTTDAGKQALATRCDAPCSK</sequence>
<proteinExistence type="predicted"/>
<reference evidence="2" key="2">
    <citation type="journal article" date="2021" name="PeerJ">
        <title>Extensive microbial diversity within the chicken gut microbiome revealed by metagenomics and culture.</title>
        <authorList>
            <person name="Gilroy R."/>
            <person name="Ravi A."/>
            <person name="Getino M."/>
            <person name="Pursley I."/>
            <person name="Horton D.L."/>
            <person name="Alikhan N.F."/>
            <person name="Baker D."/>
            <person name="Gharbi K."/>
            <person name="Hall N."/>
            <person name="Watson M."/>
            <person name="Adriaenssens E.M."/>
            <person name="Foster-Nyarko E."/>
            <person name="Jarju S."/>
            <person name="Secka A."/>
            <person name="Antonio M."/>
            <person name="Oren A."/>
            <person name="Chaudhuri R.R."/>
            <person name="La Ragione R."/>
            <person name="Hildebrand F."/>
            <person name="Pallen M.J."/>
        </authorList>
    </citation>
    <scope>NUCLEOTIDE SEQUENCE</scope>
    <source>
        <strain evidence="2">ChiGjej1B1-2707</strain>
    </source>
</reference>
<dbReference type="AlphaFoldDB" id="A0A9D1D3E6"/>
<comment type="caution">
    <text evidence="2">The sequence shown here is derived from an EMBL/GenBank/DDBJ whole genome shotgun (WGS) entry which is preliminary data.</text>
</comment>
<evidence type="ECO:0000313" key="3">
    <source>
        <dbReference type="Proteomes" id="UP000824261"/>
    </source>
</evidence>
<gene>
    <name evidence="2" type="ORF">IAA69_05645</name>
</gene>
<reference evidence="2" key="1">
    <citation type="submission" date="2020-10" db="EMBL/GenBank/DDBJ databases">
        <authorList>
            <person name="Gilroy R."/>
        </authorList>
    </citation>
    <scope>NUCLEOTIDE SEQUENCE</scope>
    <source>
        <strain evidence="2">ChiGjej1B1-2707</strain>
    </source>
</reference>
<feature type="region of interest" description="Disordered" evidence="1">
    <location>
        <begin position="1"/>
        <end position="27"/>
    </location>
</feature>
<dbReference type="Proteomes" id="UP000824261">
    <property type="component" value="Unassembled WGS sequence"/>
</dbReference>
<dbReference type="EMBL" id="DVGB01000068">
    <property type="protein sequence ID" value="HIR01730.1"/>
    <property type="molecule type" value="Genomic_DNA"/>
</dbReference>
<evidence type="ECO:0000256" key="1">
    <source>
        <dbReference type="SAM" id="MobiDB-lite"/>
    </source>
</evidence>
<accession>A0A9D1D3E6</accession>
<evidence type="ECO:0000313" key="2">
    <source>
        <dbReference type="EMBL" id="HIR01730.1"/>
    </source>
</evidence>
<protein>
    <submittedName>
        <fullName evidence="2">Uncharacterized protein</fullName>
    </submittedName>
</protein>